<reference evidence="2 3" key="1">
    <citation type="submission" date="2023-02" db="EMBL/GenBank/DDBJ databases">
        <title>Genome sequence of Novosphingobium humi KACC 19094.</title>
        <authorList>
            <person name="Kim S."/>
            <person name="Heo J."/>
            <person name="Kwon S.-W."/>
        </authorList>
    </citation>
    <scope>NUCLEOTIDE SEQUENCE [LARGE SCALE GENOMIC DNA]</scope>
    <source>
        <strain evidence="2 3">KACC 19094</strain>
    </source>
</reference>
<name>A0ABY7TX11_9SPHN</name>
<keyword evidence="1" id="KW-0472">Membrane</keyword>
<keyword evidence="1" id="KW-0812">Transmembrane</keyword>
<evidence type="ECO:0000256" key="1">
    <source>
        <dbReference type="RuleBase" id="RU363076"/>
    </source>
</evidence>
<dbReference type="Pfam" id="PF02104">
    <property type="entry name" value="SURF1"/>
    <property type="match status" value="1"/>
</dbReference>
<organism evidence="2 3">
    <name type="scientific">Novosphingobium humi</name>
    <dbReference type="NCBI Taxonomy" id="2282397"/>
    <lineage>
        <taxon>Bacteria</taxon>
        <taxon>Pseudomonadati</taxon>
        <taxon>Pseudomonadota</taxon>
        <taxon>Alphaproteobacteria</taxon>
        <taxon>Sphingomonadales</taxon>
        <taxon>Sphingomonadaceae</taxon>
        <taxon>Novosphingobium</taxon>
    </lineage>
</organism>
<keyword evidence="1" id="KW-1003">Cell membrane</keyword>
<accession>A0ABY7TX11</accession>
<keyword evidence="1" id="KW-1133">Transmembrane helix</keyword>
<dbReference type="EMBL" id="CP117417">
    <property type="protein sequence ID" value="WCT77803.1"/>
    <property type="molecule type" value="Genomic_DNA"/>
</dbReference>
<evidence type="ECO:0000313" key="2">
    <source>
        <dbReference type="EMBL" id="WCT77803.1"/>
    </source>
</evidence>
<comment type="similarity">
    <text evidence="1">Belongs to the SURF1 family.</text>
</comment>
<gene>
    <name evidence="2" type="ORF">PQ457_02160</name>
</gene>
<proteinExistence type="inferred from homology"/>
<evidence type="ECO:0000313" key="3">
    <source>
        <dbReference type="Proteomes" id="UP001218231"/>
    </source>
</evidence>
<comment type="subcellular location">
    <subcellularLocation>
        <location evidence="1">Cell membrane</location>
        <topology evidence="1">Multi-pass membrane protein</topology>
    </subcellularLocation>
</comment>
<dbReference type="Proteomes" id="UP001218231">
    <property type="component" value="Chromosome"/>
</dbReference>
<protein>
    <recommendedName>
        <fullName evidence="1">SURF1-like protein</fullName>
    </recommendedName>
</protein>
<dbReference type="InterPro" id="IPR002994">
    <property type="entry name" value="Surf1/Shy1"/>
</dbReference>
<keyword evidence="3" id="KW-1185">Reference proteome</keyword>
<sequence>MNWRKLPVIPTLLVLAAAGYMVHLGFWQLDRLAQKEAKIARFTAAQGDRSPVSIGEVWRYRQSDARDFHRTQFWCQQVLQISAQSGRNAAGQAGWAHIARCLTAPVDTQGFHPTEAPKGVLADVVLGWSNKPAPVAWTGGQVQGLVVPGGEFAHHVVADPALAGLMSNATPDPRDLPNNHLSYAVQWFLFALTALVIYAVAVRKRVLGEEELE</sequence>
<dbReference type="RefSeq" id="WP_273618164.1">
    <property type="nucleotide sequence ID" value="NZ_CP117417.1"/>
</dbReference>
<feature type="transmembrane region" description="Helical" evidence="1">
    <location>
        <begin position="181"/>
        <end position="201"/>
    </location>
</feature>
<comment type="caution">
    <text evidence="1">Lacks conserved residue(s) required for the propagation of feature annotation.</text>
</comment>